<sequence length="80" mass="8414">MKLKYKKFGTCAHHGESNLAEANVSATPATARKGGIASACTSCRAKRTKCDSVRPKCGTCAKSGSDCAYDHAPSQQRPLP</sequence>
<protein>
    <recommendedName>
        <fullName evidence="6">Zn(2)-C6 fungal-type domain-containing protein</fullName>
    </recommendedName>
</protein>
<dbReference type="EMBL" id="ML992672">
    <property type="protein sequence ID" value="KAF2212579.1"/>
    <property type="molecule type" value="Genomic_DNA"/>
</dbReference>
<feature type="domain" description="Zn(2)-C6 fungal-type" evidence="6">
    <location>
        <begin position="39"/>
        <end position="69"/>
    </location>
</feature>
<dbReference type="Pfam" id="PF00172">
    <property type="entry name" value="Zn_clus"/>
    <property type="match status" value="1"/>
</dbReference>
<dbReference type="InterPro" id="IPR050675">
    <property type="entry name" value="OAF3"/>
</dbReference>
<dbReference type="GO" id="GO:0000981">
    <property type="term" value="F:DNA-binding transcription factor activity, RNA polymerase II-specific"/>
    <property type="evidence" value="ECO:0007669"/>
    <property type="project" value="InterPro"/>
</dbReference>
<keyword evidence="1" id="KW-0805">Transcription regulation</keyword>
<dbReference type="SUPFAM" id="SSF57701">
    <property type="entry name" value="Zn2/Cys6 DNA-binding domain"/>
    <property type="match status" value="1"/>
</dbReference>
<reference evidence="7" key="1">
    <citation type="journal article" date="2020" name="Stud. Mycol.">
        <title>101 Dothideomycetes genomes: a test case for predicting lifestyles and emergence of pathogens.</title>
        <authorList>
            <person name="Haridas S."/>
            <person name="Albert R."/>
            <person name="Binder M."/>
            <person name="Bloem J."/>
            <person name="Labutti K."/>
            <person name="Salamov A."/>
            <person name="Andreopoulos B."/>
            <person name="Baker S."/>
            <person name="Barry K."/>
            <person name="Bills G."/>
            <person name="Bluhm B."/>
            <person name="Cannon C."/>
            <person name="Castanera R."/>
            <person name="Culley D."/>
            <person name="Daum C."/>
            <person name="Ezra D."/>
            <person name="Gonzalez J."/>
            <person name="Henrissat B."/>
            <person name="Kuo A."/>
            <person name="Liang C."/>
            <person name="Lipzen A."/>
            <person name="Lutzoni F."/>
            <person name="Magnuson J."/>
            <person name="Mondo S."/>
            <person name="Nolan M."/>
            <person name="Ohm R."/>
            <person name="Pangilinan J."/>
            <person name="Park H.-J."/>
            <person name="Ramirez L."/>
            <person name="Alfaro M."/>
            <person name="Sun H."/>
            <person name="Tritt A."/>
            <person name="Yoshinaga Y."/>
            <person name="Zwiers L.-H."/>
            <person name="Turgeon B."/>
            <person name="Goodwin S."/>
            <person name="Spatafora J."/>
            <person name="Crous P."/>
            <person name="Grigoriev I."/>
        </authorList>
    </citation>
    <scope>NUCLEOTIDE SEQUENCE</scope>
    <source>
        <strain evidence="7">SCOH1-5</strain>
    </source>
</reference>
<evidence type="ECO:0000256" key="2">
    <source>
        <dbReference type="ARBA" id="ARBA00023125"/>
    </source>
</evidence>
<keyword evidence="3" id="KW-0804">Transcription</keyword>
<evidence type="ECO:0000259" key="6">
    <source>
        <dbReference type="PROSITE" id="PS50048"/>
    </source>
</evidence>
<dbReference type="InterPro" id="IPR036864">
    <property type="entry name" value="Zn2-C6_fun-type_DNA-bd_sf"/>
</dbReference>
<evidence type="ECO:0000256" key="5">
    <source>
        <dbReference type="SAM" id="MobiDB-lite"/>
    </source>
</evidence>
<evidence type="ECO:0000256" key="4">
    <source>
        <dbReference type="ARBA" id="ARBA00023242"/>
    </source>
</evidence>
<dbReference type="PROSITE" id="PS00463">
    <property type="entry name" value="ZN2_CY6_FUNGAL_1"/>
    <property type="match status" value="1"/>
</dbReference>
<keyword evidence="4" id="KW-0539">Nucleus</keyword>
<evidence type="ECO:0000256" key="3">
    <source>
        <dbReference type="ARBA" id="ARBA00023163"/>
    </source>
</evidence>
<dbReference type="InterPro" id="IPR001138">
    <property type="entry name" value="Zn2Cys6_DnaBD"/>
</dbReference>
<evidence type="ECO:0000313" key="8">
    <source>
        <dbReference type="Proteomes" id="UP000799539"/>
    </source>
</evidence>
<evidence type="ECO:0000256" key="1">
    <source>
        <dbReference type="ARBA" id="ARBA00023015"/>
    </source>
</evidence>
<dbReference type="GO" id="GO:0003677">
    <property type="term" value="F:DNA binding"/>
    <property type="evidence" value="ECO:0007669"/>
    <property type="project" value="UniProtKB-KW"/>
</dbReference>
<keyword evidence="8" id="KW-1185">Reference proteome</keyword>
<dbReference type="OrthoDB" id="2943660at2759"/>
<feature type="region of interest" description="Disordered" evidence="5">
    <location>
        <begin position="61"/>
        <end position="80"/>
    </location>
</feature>
<gene>
    <name evidence="7" type="ORF">CERZMDRAFT_40405</name>
</gene>
<dbReference type="AlphaFoldDB" id="A0A6A6FGI8"/>
<dbReference type="CDD" id="cd00067">
    <property type="entry name" value="GAL4"/>
    <property type="match status" value="1"/>
</dbReference>
<dbReference type="PROSITE" id="PS50048">
    <property type="entry name" value="ZN2_CY6_FUNGAL_2"/>
    <property type="match status" value="1"/>
</dbReference>
<dbReference type="SMART" id="SM00066">
    <property type="entry name" value="GAL4"/>
    <property type="match status" value="1"/>
</dbReference>
<dbReference type="PANTHER" id="PTHR31069">
    <property type="entry name" value="OLEATE-ACTIVATED TRANSCRIPTION FACTOR 1-RELATED"/>
    <property type="match status" value="1"/>
</dbReference>
<dbReference type="GO" id="GO:0008270">
    <property type="term" value="F:zinc ion binding"/>
    <property type="evidence" value="ECO:0007669"/>
    <property type="project" value="InterPro"/>
</dbReference>
<feature type="non-terminal residue" evidence="7">
    <location>
        <position position="80"/>
    </location>
</feature>
<dbReference type="PANTHER" id="PTHR31069:SF32">
    <property type="entry name" value="ARGININE METABOLISM REGULATION PROTEIN II"/>
    <property type="match status" value="1"/>
</dbReference>
<name>A0A6A6FGI8_9PEZI</name>
<organism evidence="7 8">
    <name type="scientific">Cercospora zeae-maydis SCOH1-5</name>
    <dbReference type="NCBI Taxonomy" id="717836"/>
    <lineage>
        <taxon>Eukaryota</taxon>
        <taxon>Fungi</taxon>
        <taxon>Dikarya</taxon>
        <taxon>Ascomycota</taxon>
        <taxon>Pezizomycotina</taxon>
        <taxon>Dothideomycetes</taxon>
        <taxon>Dothideomycetidae</taxon>
        <taxon>Mycosphaerellales</taxon>
        <taxon>Mycosphaerellaceae</taxon>
        <taxon>Cercospora</taxon>
    </lineage>
</organism>
<dbReference type="Proteomes" id="UP000799539">
    <property type="component" value="Unassembled WGS sequence"/>
</dbReference>
<accession>A0A6A6FGI8</accession>
<evidence type="ECO:0000313" key="7">
    <source>
        <dbReference type="EMBL" id="KAF2212579.1"/>
    </source>
</evidence>
<keyword evidence="2" id="KW-0238">DNA-binding</keyword>
<proteinExistence type="predicted"/>
<dbReference type="Gene3D" id="4.10.240.10">
    <property type="entry name" value="Zn(2)-C6 fungal-type DNA-binding domain"/>
    <property type="match status" value="1"/>
</dbReference>